<feature type="region of interest" description="Disordered" evidence="1">
    <location>
        <begin position="231"/>
        <end position="297"/>
    </location>
</feature>
<protein>
    <submittedName>
        <fullName evidence="2">Uncharacterized protein</fullName>
    </submittedName>
</protein>
<proteinExistence type="predicted"/>
<organism evidence="2 3">
    <name type="scientific">Penicillium cataractarum</name>
    <dbReference type="NCBI Taxonomy" id="2100454"/>
    <lineage>
        <taxon>Eukaryota</taxon>
        <taxon>Fungi</taxon>
        <taxon>Dikarya</taxon>
        <taxon>Ascomycota</taxon>
        <taxon>Pezizomycotina</taxon>
        <taxon>Eurotiomycetes</taxon>
        <taxon>Eurotiomycetidae</taxon>
        <taxon>Eurotiales</taxon>
        <taxon>Aspergillaceae</taxon>
        <taxon>Penicillium</taxon>
    </lineage>
</organism>
<evidence type="ECO:0000313" key="2">
    <source>
        <dbReference type="EMBL" id="KAJ5368286.1"/>
    </source>
</evidence>
<feature type="region of interest" description="Disordered" evidence="1">
    <location>
        <begin position="112"/>
        <end position="218"/>
    </location>
</feature>
<gene>
    <name evidence="2" type="ORF">N7496_008046</name>
</gene>
<evidence type="ECO:0000256" key="1">
    <source>
        <dbReference type="SAM" id="MobiDB-lite"/>
    </source>
</evidence>
<feature type="compositionally biased region" description="Polar residues" evidence="1">
    <location>
        <begin position="544"/>
        <end position="558"/>
    </location>
</feature>
<feature type="compositionally biased region" description="Low complexity" evidence="1">
    <location>
        <begin position="701"/>
        <end position="715"/>
    </location>
</feature>
<feature type="compositionally biased region" description="Polar residues" evidence="1">
    <location>
        <begin position="311"/>
        <end position="329"/>
    </location>
</feature>
<dbReference type="AlphaFoldDB" id="A0A9W9RY13"/>
<keyword evidence="3" id="KW-1185">Reference proteome</keyword>
<dbReference type="RefSeq" id="XP_056553028.1">
    <property type="nucleotide sequence ID" value="XM_056700965.1"/>
</dbReference>
<sequence>MAPEPKPAEADRLNALQMADLGTARREHISTADDTRRRVQADMETIEMRRPSNIAGSVENQRAERNRGSLDAWTSFHTTVTDTGTREQLDDLMQGQTHRAQLSATQTALRESELTRQRVGGHARARSVSHVSSNHPYPRPSSGRGGGIIGTRSRHQISPSRRTFDDFPTRQDPALDINNPGEPSSRPFRGQAVHRGPGNRVSHASFRARVPETRPRRSQPIEDYAARLAPPDDFMASIRAPSSPSTGSATTPTRQPQRAITIPKTLMAPKTATAPKPAMTSKRGITANPAPSPKPVARSALDDSIYAISASSTPAGSATKNRSGSQSSARRIVPFEKTAAFSSREKAARSKTAGEQQEESKGKKKAPVLLEFDQDAQESVQVQLRNLLLSPDMVKDLTGITFPTGDESASGERRSQLQEYFVEEILQMIENCSERMQERAGPHGQPTDPLQVLTEFKDLDRNAISRRVAERLSNQEMALEPLRQGQEEMQLLEMATPPLPSAMSQDERPPLPMAGPSTPRPKQVQNIEMPKTDGTSAKRETDQVSKTGSFDNYRTPQRSASASATDSSDEKKQRRIDASLLSPRKTALASDIPGMQFESLRLSEPRAPQNPSKEPMSLIDMDDDLTPTKEAIVKTTPKPILGLMEGSIFAAPMDKADTTSEENSALAISKAPRVAPGLGPVVARAQRPTLIQSSSNTLNESSAKGSSSSTGPRSSQQPPEKQSRAISGGMETSIWAHTDKGPSNLDPKVQTPPQQRPRAGVSSSRQSSMQSTSTEDTTTPKITFLGPAPYMPKRK</sequence>
<dbReference type="GeneID" id="81440144"/>
<reference evidence="2" key="2">
    <citation type="journal article" date="2023" name="IMA Fungus">
        <title>Comparative genomic study of the Penicillium genus elucidates a diverse pangenome and 15 lateral gene transfer events.</title>
        <authorList>
            <person name="Petersen C."/>
            <person name="Sorensen T."/>
            <person name="Nielsen M.R."/>
            <person name="Sondergaard T.E."/>
            <person name="Sorensen J.L."/>
            <person name="Fitzpatrick D.A."/>
            <person name="Frisvad J.C."/>
            <person name="Nielsen K.L."/>
        </authorList>
    </citation>
    <scope>NUCLEOTIDE SEQUENCE</scope>
    <source>
        <strain evidence="2">IBT 29864</strain>
    </source>
</reference>
<feature type="compositionally biased region" description="Low complexity" evidence="1">
    <location>
        <begin position="263"/>
        <end position="282"/>
    </location>
</feature>
<accession>A0A9W9RY13</accession>
<feature type="compositionally biased region" description="Basic and acidic residues" evidence="1">
    <location>
        <begin position="568"/>
        <end position="577"/>
    </location>
</feature>
<dbReference type="Proteomes" id="UP001147782">
    <property type="component" value="Unassembled WGS sequence"/>
</dbReference>
<name>A0A9W9RY13_9EURO</name>
<dbReference type="OrthoDB" id="5372553at2759"/>
<dbReference type="EMBL" id="JAPZBS010000007">
    <property type="protein sequence ID" value="KAJ5368286.1"/>
    <property type="molecule type" value="Genomic_DNA"/>
</dbReference>
<feature type="compositionally biased region" description="Polar residues" evidence="1">
    <location>
        <begin position="689"/>
        <end position="700"/>
    </location>
</feature>
<evidence type="ECO:0000313" key="3">
    <source>
        <dbReference type="Proteomes" id="UP001147782"/>
    </source>
</evidence>
<feature type="region of interest" description="Disordered" evidence="1">
    <location>
        <begin position="499"/>
        <end position="621"/>
    </location>
</feature>
<feature type="region of interest" description="Disordered" evidence="1">
    <location>
        <begin position="311"/>
        <end position="367"/>
    </location>
</feature>
<reference evidence="2" key="1">
    <citation type="submission" date="2022-11" db="EMBL/GenBank/DDBJ databases">
        <authorList>
            <person name="Petersen C."/>
        </authorList>
    </citation>
    <scope>NUCLEOTIDE SEQUENCE</scope>
    <source>
        <strain evidence="2">IBT 29864</strain>
    </source>
</reference>
<feature type="region of interest" description="Disordered" evidence="1">
    <location>
        <begin position="654"/>
        <end position="795"/>
    </location>
</feature>
<feature type="compositionally biased region" description="Low complexity" evidence="1">
    <location>
        <begin position="240"/>
        <end position="253"/>
    </location>
</feature>
<comment type="caution">
    <text evidence="2">The sequence shown here is derived from an EMBL/GenBank/DDBJ whole genome shotgun (WGS) entry which is preliminary data.</text>
</comment>
<feature type="compositionally biased region" description="Low complexity" evidence="1">
    <location>
        <begin position="762"/>
        <end position="774"/>
    </location>
</feature>